<evidence type="ECO:0000313" key="2">
    <source>
        <dbReference type="Proteomes" id="UP001597010"/>
    </source>
</evidence>
<dbReference type="EMBL" id="JBHTHZ010000014">
    <property type="protein sequence ID" value="MFD0795470.1"/>
    <property type="molecule type" value="Genomic_DNA"/>
</dbReference>
<comment type="caution">
    <text evidence="1">The sequence shown here is derived from an EMBL/GenBank/DDBJ whole genome shotgun (WGS) entry which is preliminary data.</text>
</comment>
<name>A0ABW3AX34_9SPHI</name>
<dbReference type="RefSeq" id="WP_377117901.1">
    <property type="nucleotide sequence ID" value="NZ_JBHTHZ010000014.1"/>
</dbReference>
<gene>
    <name evidence="1" type="ORF">ACFQZX_17745</name>
</gene>
<accession>A0ABW3AX34</accession>
<sequence length="392" mass="45909">MVNTLIKIKAATFIVAGYGDEELTARLPEELTGIIAEDISQMILHIEEQLFSYAQEGDRKAYLADVQFHLTELADQLSALSRDSKPSEALSSLFQAMAEKAITLLDYLFNHFIRYFNLSGKLPAGYNRSAILPETEKLQTLIGKLHTMEIDPDLVHVLSTYVLDEGQEELYPVHTWQQWQYQQETVNWLDQFTQTKSDVKADCRILLELIARNFNSIRLYSYFLRYIARITKADMSFQDQQEELLYLLKLLKQVLVDPNLAYEAHVQPLKQTLIDCLTTELEYVEQREKLFVEHYRSTMNTPSRFYFDIAVTLAELMFLIKVWLETGFISTRFKSYVYEFISNHIHTKRTDNASKKSMRNHMSNQYLPDRLVQNVRNWLSKMIAHIDLHYKT</sequence>
<protein>
    <submittedName>
        <fullName evidence="1">Uncharacterized protein</fullName>
    </submittedName>
</protein>
<evidence type="ECO:0000313" key="1">
    <source>
        <dbReference type="EMBL" id="MFD0795470.1"/>
    </source>
</evidence>
<dbReference type="Proteomes" id="UP001597010">
    <property type="component" value="Unassembled WGS sequence"/>
</dbReference>
<reference evidence="2" key="1">
    <citation type="journal article" date="2019" name="Int. J. Syst. Evol. Microbiol.">
        <title>The Global Catalogue of Microorganisms (GCM) 10K type strain sequencing project: providing services to taxonomists for standard genome sequencing and annotation.</title>
        <authorList>
            <consortium name="The Broad Institute Genomics Platform"/>
            <consortium name="The Broad Institute Genome Sequencing Center for Infectious Disease"/>
            <person name="Wu L."/>
            <person name="Ma J."/>
        </authorList>
    </citation>
    <scope>NUCLEOTIDE SEQUENCE [LARGE SCALE GENOMIC DNA]</scope>
    <source>
        <strain evidence="2">CCUG 61484</strain>
    </source>
</reference>
<keyword evidence="2" id="KW-1185">Reference proteome</keyword>
<organism evidence="1 2">
    <name type="scientific">Mucilaginibacter litoreus</name>
    <dbReference type="NCBI Taxonomy" id="1048221"/>
    <lineage>
        <taxon>Bacteria</taxon>
        <taxon>Pseudomonadati</taxon>
        <taxon>Bacteroidota</taxon>
        <taxon>Sphingobacteriia</taxon>
        <taxon>Sphingobacteriales</taxon>
        <taxon>Sphingobacteriaceae</taxon>
        <taxon>Mucilaginibacter</taxon>
    </lineage>
</organism>
<proteinExistence type="predicted"/>